<evidence type="ECO:0000256" key="5">
    <source>
        <dbReference type="SAM" id="Phobius"/>
    </source>
</evidence>
<keyword evidence="2 5" id="KW-0812">Transmembrane</keyword>
<name>A0A9X2MMK3_9BACL</name>
<comment type="subcellular location">
    <subcellularLocation>
        <location evidence="1">Membrane</location>
        <topology evidence="1">Multi-pass membrane protein</topology>
    </subcellularLocation>
</comment>
<keyword evidence="8" id="KW-1185">Reference proteome</keyword>
<feature type="signal peptide" evidence="6">
    <location>
        <begin position="1"/>
        <end position="27"/>
    </location>
</feature>
<dbReference type="Proteomes" id="UP001141950">
    <property type="component" value="Unassembled WGS sequence"/>
</dbReference>
<feature type="transmembrane region" description="Helical" evidence="5">
    <location>
        <begin position="175"/>
        <end position="195"/>
    </location>
</feature>
<evidence type="ECO:0000256" key="1">
    <source>
        <dbReference type="ARBA" id="ARBA00004141"/>
    </source>
</evidence>
<evidence type="ECO:0000313" key="8">
    <source>
        <dbReference type="Proteomes" id="UP001141950"/>
    </source>
</evidence>
<protein>
    <submittedName>
        <fullName evidence="7">Chloride channel protein</fullName>
    </submittedName>
</protein>
<sequence length="400" mass="41706">MREKIKLMLIRSAAALLAGAAAGSASAFFLISLAYVTRLQTSHLWLLWLLPFGGALVSAVYAKYGKETSRGNNLVLEQAHSGDGRIPLRMAPLVLFGTLVTHLFGGSAGREGTAVQMGGSLASGLGTLFKPAPDNRRFLALCGISAGFGSVFGTPLAGALFAIEAGANRKSRLEALLPCLVAGYAGHYVTLAWGARHSHYDIGPVPGFDAIVLLKVCAASVAFGLAAMLFVRSTSMLKKLFAERVKHPALRSFVGGLIVIGLVWVTGSRDYLGLSLPLIEQAFQEPLAPSVFLLKTLFTAVTLGSGFLGGEVTPLFVIGSTLGSALSGFLSMPAPFLAALGLAAVFGAASKTPIACAALGLELFGIDGFLYLAAACLISCLVSGRSGIYESHVRLYVPKR</sequence>
<dbReference type="InterPro" id="IPR050368">
    <property type="entry name" value="ClC-type_chloride_channel"/>
</dbReference>
<evidence type="ECO:0000256" key="4">
    <source>
        <dbReference type="ARBA" id="ARBA00023136"/>
    </source>
</evidence>
<dbReference type="GO" id="GO:0015108">
    <property type="term" value="F:chloride transmembrane transporter activity"/>
    <property type="evidence" value="ECO:0007669"/>
    <property type="project" value="InterPro"/>
</dbReference>
<dbReference type="RefSeq" id="WP_257442621.1">
    <property type="nucleotide sequence ID" value="NZ_JANIPJ010000002.1"/>
</dbReference>
<keyword evidence="3 5" id="KW-1133">Transmembrane helix</keyword>
<comment type="caution">
    <text evidence="7">The sequence shown here is derived from an EMBL/GenBank/DDBJ whole genome shotgun (WGS) entry which is preliminary data.</text>
</comment>
<evidence type="ECO:0000313" key="7">
    <source>
        <dbReference type="EMBL" id="MCR2802832.1"/>
    </source>
</evidence>
<feature type="transmembrane region" description="Helical" evidence="5">
    <location>
        <begin position="138"/>
        <end position="163"/>
    </location>
</feature>
<evidence type="ECO:0000256" key="3">
    <source>
        <dbReference type="ARBA" id="ARBA00022989"/>
    </source>
</evidence>
<keyword evidence="4 5" id="KW-0472">Membrane</keyword>
<dbReference type="Gene3D" id="1.10.3080.10">
    <property type="entry name" value="Clc chloride channel"/>
    <property type="match status" value="1"/>
</dbReference>
<reference evidence="7" key="1">
    <citation type="submission" date="2022-08" db="EMBL/GenBank/DDBJ databases">
        <title>The genomic sequence of strain Paenibacillus sp. SCIV0701.</title>
        <authorList>
            <person name="Zhao H."/>
        </authorList>
    </citation>
    <scope>NUCLEOTIDE SEQUENCE</scope>
    <source>
        <strain evidence="7">SCIV0701</strain>
    </source>
</reference>
<feature type="chain" id="PRO_5040994058" evidence="6">
    <location>
        <begin position="28"/>
        <end position="400"/>
    </location>
</feature>
<organism evidence="7 8">
    <name type="scientific">Paenibacillus soyae</name>
    <dbReference type="NCBI Taxonomy" id="2969249"/>
    <lineage>
        <taxon>Bacteria</taxon>
        <taxon>Bacillati</taxon>
        <taxon>Bacillota</taxon>
        <taxon>Bacilli</taxon>
        <taxon>Bacillales</taxon>
        <taxon>Paenibacillaceae</taxon>
        <taxon>Paenibacillus</taxon>
    </lineage>
</organism>
<dbReference type="EMBL" id="JANIPJ010000002">
    <property type="protein sequence ID" value="MCR2802832.1"/>
    <property type="molecule type" value="Genomic_DNA"/>
</dbReference>
<dbReference type="AlphaFoldDB" id="A0A9X2MMK3"/>
<dbReference type="Pfam" id="PF00654">
    <property type="entry name" value="Voltage_CLC"/>
    <property type="match status" value="1"/>
</dbReference>
<dbReference type="InterPro" id="IPR014743">
    <property type="entry name" value="Cl-channel_core"/>
</dbReference>
<feature type="transmembrane region" description="Helical" evidence="5">
    <location>
        <begin position="368"/>
        <end position="388"/>
    </location>
</feature>
<proteinExistence type="predicted"/>
<feature type="transmembrane region" description="Helical" evidence="5">
    <location>
        <begin position="250"/>
        <end position="267"/>
    </location>
</feature>
<evidence type="ECO:0000256" key="2">
    <source>
        <dbReference type="ARBA" id="ARBA00022692"/>
    </source>
</evidence>
<feature type="transmembrane region" description="Helical" evidence="5">
    <location>
        <begin position="207"/>
        <end position="230"/>
    </location>
</feature>
<evidence type="ECO:0000256" key="6">
    <source>
        <dbReference type="SAM" id="SignalP"/>
    </source>
</evidence>
<dbReference type="PANTHER" id="PTHR43427:SF12">
    <property type="entry name" value="CHLORIDE TRANSPORTER"/>
    <property type="match status" value="1"/>
</dbReference>
<gene>
    <name evidence="7" type="ORF">NQZ67_02965</name>
</gene>
<dbReference type="PRINTS" id="PR00762">
    <property type="entry name" value="CLCHANNEL"/>
</dbReference>
<keyword evidence="6" id="KW-0732">Signal</keyword>
<dbReference type="SUPFAM" id="SSF81340">
    <property type="entry name" value="Clc chloride channel"/>
    <property type="match status" value="1"/>
</dbReference>
<dbReference type="GO" id="GO:0016020">
    <property type="term" value="C:membrane"/>
    <property type="evidence" value="ECO:0007669"/>
    <property type="project" value="UniProtKB-SubCell"/>
</dbReference>
<dbReference type="PANTHER" id="PTHR43427">
    <property type="entry name" value="CHLORIDE CHANNEL PROTEIN CLC-E"/>
    <property type="match status" value="1"/>
</dbReference>
<feature type="transmembrane region" description="Helical" evidence="5">
    <location>
        <begin position="287"/>
        <end position="308"/>
    </location>
</feature>
<accession>A0A9X2MMK3</accession>
<feature type="transmembrane region" description="Helical" evidence="5">
    <location>
        <begin position="43"/>
        <end position="65"/>
    </location>
</feature>
<dbReference type="InterPro" id="IPR001807">
    <property type="entry name" value="ClC"/>
</dbReference>
<feature type="transmembrane region" description="Helical" evidence="5">
    <location>
        <begin position="86"/>
        <end position="105"/>
    </location>
</feature>